<keyword evidence="3 5" id="KW-1133">Transmembrane helix</keyword>
<keyword evidence="2 5" id="KW-0812">Transmembrane</keyword>
<protein>
    <submittedName>
        <fullName evidence="6">Type I secretion membrane fusion protein, HlyD family</fullName>
    </submittedName>
</protein>
<evidence type="ECO:0000313" key="6">
    <source>
        <dbReference type="EMBL" id="EKC52615.1"/>
    </source>
</evidence>
<evidence type="ECO:0000256" key="2">
    <source>
        <dbReference type="ARBA" id="ARBA00022692"/>
    </source>
</evidence>
<name>K1SG19_9ZZZZ</name>
<evidence type="ECO:0000256" key="5">
    <source>
        <dbReference type="SAM" id="Phobius"/>
    </source>
</evidence>
<feature type="non-terminal residue" evidence="6">
    <location>
        <position position="209"/>
    </location>
</feature>
<reference evidence="6" key="1">
    <citation type="journal article" date="2013" name="Environ. Microbiol.">
        <title>Microbiota from the distal guts of lean and obese adolescents exhibit partial functional redundancy besides clear differences in community structure.</title>
        <authorList>
            <person name="Ferrer M."/>
            <person name="Ruiz A."/>
            <person name="Lanza F."/>
            <person name="Haange S.B."/>
            <person name="Oberbach A."/>
            <person name="Till H."/>
            <person name="Bargiela R."/>
            <person name="Campoy C."/>
            <person name="Segura M.T."/>
            <person name="Richter M."/>
            <person name="von Bergen M."/>
            <person name="Seifert J."/>
            <person name="Suarez A."/>
        </authorList>
    </citation>
    <scope>NUCLEOTIDE SEQUENCE</scope>
</reference>
<dbReference type="PANTHER" id="PTHR30386">
    <property type="entry name" value="MEMBRANE FUSION SUBUNIT OF EMRAB-TOLC MULTIDRUG EFFLUX PUMP"/>
    <property type="match status" value="1"/>
</dbReference>
<dbReference type="Gene3D" id="2.40.50.100">
    <property type="match status" value="1"/>
</dbReference>
<organism evidence="6">
    <name type="scientific">human gut metagenome</name>
    <dbReference type="NCBI Taxonomy" id="408170"/>
    <lineage>
        <taxon>unclassified sequences</taxon>
        <taxon>metagenomes</taxon>
        <taxon>organismal metagenomes</taxon>
    </lineage>
</organism>
<evidence type="ECO:0000256" key="4">
    <source>
        <dbReference type="ARBA" id="ARBA00023136"/>
    </source>
</evidence>
<feature type="transmembrane region" description="Helical" evidence="5">
    <location>
        <begin position="39"/>
        <end position="58"/>
    </location>
</feature>
<keyword evidence="4 5" id="KW-0472">Membrane</keyword>
<dbReference type="EMBL" id="AJWY01011492">
    <property type="protein sequence ID" value="EKC52615.1"/>
    <property type="molecule type" value="Genomic_DNA"/>
</dbReference>
<proteinExistence type="predicted"/>
<evidence type="ECO:0000256" key="1">
    <source>
        <dbReference type="ARBA" id="ARBA00004167"/>
    </source>
</evidence>
<accession>K1SG19</accession>
<evidence type="ECO:0000256" key="3">
    <source>
        <dbReference type="ARBA" id="ARBA00022989"/>
    </source>
</evidence>
<gene>
    <name evidence="6" type="ORF">LEA_16802</name>
</gene>
<dbReference type="GO" id="GO:0016020">
    <property type="term" value="C:membrane"/>
    <property type="evidence" value="ECO:0007669"/>
    <property type="project" value="UniProtKB-SubCell"/>
</dbReference>
<dbReference type="PRINTS" id="PR01490">
    <property type="entry name" value="RTXTOXIND"/>
</dbReference>
<dbReference type="PANTHER" id="PTHR30386:SF26">
    <property type="entry name" value="TRANSPORT PROTEIN COMB"/>
    <property type="match status" value="1"/>
</dbReference>
<dbReference type="SUPFAM" id="SSF111369">
    <property type="entry name" value="HlyD-like secretion proteins"/>
    <property type="match status" value="1"/>
</dbReference>
<comment type="subcellular location">
    <subcellularLocation>
        <location evidence="1">Membrane</location>
        <topology evidence="1">Single-pass membrane protein</topology>
    </subcellularLocation>
</comment>
<dbReference type="InterPro" id="IPR050739">
    <property type="entry name" value="MFP"/>
</dbReference>
<sequence>MDNKLAEYVFKHSKSKDKELKYDFMPSLLEIIERPAHKAGTVIILGVFTLLIAAVIWACLSKIDVVVTAGGSVQPSGNVNVVQAYSGGTVKSINAAEGEYVKKGDVLIELDTESLDIDTNQLNSQKEILEAQRKIYTKIKNGDDISKVKIEDYEAELKPYIQSILDADASYNNTLDSLKKDKENADLNHQISQLQLEEYEESGTIRQAE</sequence>
<comment type="caution">
    <text evidence="6">The sequence shown here is derived from an EMBL/GenBank/DDBJ whole genome shotgun (WGS) entry which is preliminary data.</text>
</comment>
<dbReference type="AlphaFoldDB" id="K1SG19"/>